<accession>M4EQD8</accession>
<feature type="domain" description="Aminoacyl-transfer RNA synthetases class-II family profile" evidence="12">
    <location>
        <begin position="42"/>
        <end position="303"/>
    </location>
</feature>
<dbReference type="GO" id="GO:0004829">
    <property type="term" value="F:threonine-tRNA ligase activity"/>
    <property type="evidence" value="ECO:0007669"/>
    <property type="project" value="UniProtKB-EC"/>
</dbReference>
<dbReference type="InterPro" id="IPR045864">
    <property type="entry name" value="aa-tRNA-synth_II/BPL/LPL"/>
</dbReference>
<dbReference type="InterPro" id="IPR002314">
    <property type="entry name" value="aa-tRNA-synt_IIb"/>
</dbReference>
<dbReference type="EC" id="6.1.1.3" evidence="2"/>
<evidence type="ECO:0000259" key="12">
    <source>
        <dbReference type="PROSITE" id="PS50862"/>
    </source>
</evidence>
<comment type="catalytic activity">
    <reaction evidence="11">
        <text>tRNA(Thr) + L-threonine + ATP = L-threonyl-tRNA(Thr) + AMP + diphosphate + H(+)</text>
        <dbReference type="Rhea" id="RHEA:24624"/>
        <dbReference type="Rhea" id="RHEA-COMP:9670"/>
        <dbReference type="Rhea" id="RHEA-COMP:9704"/>
        <dbReference type="ChEBI" id="CHEBI:15378"/>
        <dbReference type="ChEBI" id="CHEBI:30616"/>
        <dbReference type="ChEBI" id="CHEBI:33019"/>
        <dbReference type="ChEBI" id="CHEBI:57926"/>
        <dbReference type="ChEBI" id="CHEBI:78442"/>
        <dbReference type="ChEBI" id="CHEBI:78534"/>
        <dbReference type="ChEBI" id="CHEBI:456215"/>
        <dbReference type="EC" id="6.1.1.3"/>
    </reaction>
</comment>
<evidence type="ECO:0000256" key="8">
    <source>
        <dbReference type="ARBA" id="ARBA00022917"/>
    </source>
</evidence>
<dbReference type="InterPro" id="IPR036621">
    <property type="entry name" value="Anticodon-bd_dom_sf"/>
</dbReference>
<keyword evidence="8" id="KW-0648">Protein biosynthesis</keyword>
<dbReference type="PROSITE" id="PS50862">
    <property type="entry name" value="AA_TRNA_LIGASE_II"/>
    <property type="match status" value="1"/>
</dbReference>
<reference evidence="13 14" key="2">
    <citation type="journal article" date="2018" name="Hortic Res">
        <title>Improved Brassica rapa reference genome by single-molecule sequencing and chromosome conformation capture technologies.</title>
        <authorList>
            <person name="Zhang L."/>
            <person name="Cai X."/>
            <person name="Wu J."/>
            <person name="Liu M."/>
            <person name="Grob S."/>
            <person name="Cheng F."/>
            <person name="Liang J."/>
            <person name="Cai C."/>
            <person name="Liu Z."/>
            <person name="Liu B."/>
            <person name="Wang F."/>
            <person name="Li S."/>
            <person name="Liu F."/>
            <person name="Li X."/>
            <person name="Cheng L."/>
            <person name="Yang W."/>
            <person name="Li M.H."/>
            <person name="Grossniklaus U."/>
            <person name="Zheng H."/>
            <person name="Wang X."/>
        </authorList>
    </citation>
    <scope>NUCLEOTIDE SEQUENCE [LARGE SCALE GENOMIC DNA]</scope>
    <source>
        <strain evidence="13 14">cv. Chiifu-401-42</strain>
    </source>
</reference>
<dbReference type="GO" id="GO:0005737">
    <property type="term" value="C:cytoplasm"/>
    <property type="evidence" value="ECO:0007669"/>
    <property type="project" value="InterPro"/>
</dbReference>
<evidence type="ECO:0000256" key="10">
    <source>
        <dbReference type="ARBA" id="ARBA00031900"/>
    </source>
</evidence>
<reference evidence="13 14" key="1">
    <citation type="journal article" date="2011" name="Nat. Genet.">
        <title>The genome of the mesopolyploid crop species Brassica rapa.</title>
        <authorList>
            <consortium name="Brassica rapa Genome Sequencing Project Consortium"/>
            <person name="Wang X."/>
            <person name="Wang H."/>
            <person name="Wang J."/>
            <person name="Sun R."/>
            <person name="Wu J."/>
            <person name="Liu S."/>
            <person name="Bai Y."/>
            <person name="Mun J.H."/>
            <person name="Bancroft I."/>
            <person name="Cheng F."/>
            <person name="Huang S."/>
            <person name="Li X."/>
            <person name="Hua W."/>
            <person name="Wang J."/>
            <person name="Wang X."/>
            <person name="Freeling M."/>
            <person name="Pires J.C."/>
            <person name="Paterson A.H."/>
            <person name="Chalhoub B."/>
            <person name="Wang B."/>
            <person name="Hayward A."/>
            <person name="Sharpe A.G."/>
            <person name="Park B.S."/>
            <person name="Weisshaar B."/>
            <person name="Liu B."/>
            <person name="Li B."/>
            <person name="Liu B."/>
            <person name="Tong C."/>
            <person name="Song C."/>
            <person name="Duran C."/>
            <person name="Peng C."/>
            <person name="Geng C."/>
            <person name="Koh C."/>
            <person name="Lin C."/>
            <person name="Edwards D."/>
            <person name="Mu D."/>
            <person name="Shen D."/>
            <person name="Soumpourou E."/>
            <person name="Li F."/>
            <person name="Fraser F."/>
            <person name="Conant G."/>
            <person name="Lassalle G."/>
            <person name="King G.J."/>
            <person name="Bonnema G."/>
            <person name="Tang H."/>
            <person name="Wang H."/>
            <person name="Belcram H."/>
            <person name="Zhou H."/>
            <person name="Hirakawa H."/>
            <person name="Abe H."/>
            <person name="Guo H."/>
            <person name="Wang H."/>
            <person name="Jin H."/>
            <person name="Parkin I.A."/>
            <person name="Batley J."/>
            <person name="Kim J.S."/>
            <person name="Just J."/>
            <person name="Li J."/>
            <person name="Xu J."/>
            <person name="Deng J."/>
            <person name="Kim J.A."/>
            <person name="Li J."/>
            <person name="Yu J."/>
            <person name="Meng J."/>
            <person name="Wang J."/>
            <person name="Min J."/>
            <person name="Poulain J."/>
            <person name="Wang J."/>
            <person name="Hatakeyama K."/>
            <person name="Wu K."/>
            <person name="Wang L."/>
            <person name="Fang L."/>
            <person name="Trick M."/>
            <person name="Links M.G."/>
            <person name="Zhao M."/>
            <person name="Jin M."/>
            <person name="Ramchiary N."/>
            <person name="Drou N."/>
            <person name="Berkman P.J."/>
            <person name="Cai Q."/>
            <person name="Huang Q."/>
            <person name="Li R."/>
            <person name="Tabata S."/>
            <person name="Cheng S."/>
            <person name="Zhang S."/>
            <person name="Zhang S."/>
            <person name="Huang S."/>
            <person name="Sato S."/>
            <person name="Sun S."/>
            <person name="Kwon S.J."/>
            <person name="Choi S.R."/>
            <person name="Lee T.H."/>
            <person name="Fan W."/>
            <person name="Zhao X."/>
            <person name="Tan X."/>
            <person name="Xu X."/>
            <person name="Wang Y."/>
            <person name="Qiu Y."/>
            <person name="Yin Y."/>
            <person name="Li Y."/>
            <person name="Du Y."/>
            <person name="Liao Y."/>
            <person name="Lim Y."/>
            <person name="Narusaka Y."/>
            <person name="Wang Y."/>
            <person name="Wang Z."/>
            <person name="Li Z."/>
            <person name="Wang Z."/>
            <person name="Xiong Z."/>
            <person name="Zhang Z."/>
        </authorList>
    </citation>
    <scope>NUCLEOTIDE SEQUENCE [LARGE SCALE GENOMIC DNA]</scope>
    <source>
        <strain evidence="13 14">cv. Chiifu-401-42</strain>
    </source>
</reference>
<comment type="similarity">
    <text evidence="1">Belongs to the class-II aminoacyl-tRNA synthetase family.</text>
</comment>
<dbReference type="InterPro" id="IPR002320">
    <property type="entry name" value="Thr-tRNA-ligase_IIa"/>
</dbReference>
<evidence type="ECO:0000256" key="2">
    <source>
        <dbReference type="ARBA" id="ARBA00013163"/>
    </source>
</evidence>
<dbReference type="STRING" id="51351.M4EQD8"/>
<organism evidence="13 14">
    <name type="scientific">Brassica campestris</name>
    <name type="common">Field mustard</name>
    <dbReference type="NCBI Taxonomy" id="3711"/>
    <lineage>
        <taxon>Eukaryota</taxon>
        <taxon>Viridiplantae</taxon>
        <taxon>Streptophyta</taxon>
        <taxon>Embryophyta</taxon>
        <taxon>Tracheophyta</taxon>
        <taxon>Spermatophyta</taxon>
        <taxon>Magnoliopsida</taxon>
        <taxon>eudicotyledons</taxon>
        <taxon>Gunneridae</taxon>
        <taxon>Pentapetalae</taxon>
        <taxon>rosids</taxon>
        <taxon>malvids</taxon>
        <taxon>Brassicales</taxon>
        <taxon>Brassicaceae</taxon>
        <taxon>Brassiceae</taxon>
        <taxon>Brassica</taxon>
    </lineage>
</organism>
<dbReference type="SUPFAM" id="SSF55681">
    <property type="entry name" value="Class II aaRS and biotin synthetases"/>
    <property type="match status" value="1"/>
</dbReference>
<evidence type="ECO:0000313" key="14">
    <source>
        <dbReference type="Proteomes" id="UP000011750"/>
    </source>
</evidence>
<evidence type="ECO:0000256" key="1">
    <source>
        <dbReference type="ARBA" id="ARBA00008226"/>
    </source>
</evidence>
<dbReference type="eggNOG" id="KOG1637">
    <property type="taxonomic scope" value="Eukaryota"/>
</dbReference>
<dbReference type="InterPro" id="IPR004154">
    <property type="entry name" value="Anticodon-bd"/>
</dbReference>
<evidence type="ECO:0000256" key="5">
    <source>
        <dbReference type="ARBA" id="ARBA00022741"/>
    </source>
</evidence>
<dbReference type="OMA" id="HRYEYSG"/>
<protein>
    <recommendedName>
        <fullName evidence="2">threonine--tRNA ligase</fullName>
        <ecNumber evidence="2">6.1.1.3</ecNumber>
    </recommendedName>
    <alternativeName>
        <fullName evidence="10">Threonyl-tRNA synthetase</fullName>
    </alternativeName>
</protein>
<evidence type="ECO:0000313" key="13">
    <source>
        <dbReference type="EnsemblPlants" id="Bra031009.1-P"/>
    </source>
</evidence>
<name>M4EQD8_BRACM</name>
<dbReference type="InParanoid" id="M4EQD8"/>
<evidence type="ECO:0000256" key="7">
    <source>
        <dbReference type="ARBA" id="ARBA00022840"/>
    </source>
</evidence>
<keyword evidence="3" id="KW-0436">Ligase</keyword>
<dbReference type="PANTHER" id="PTHR11451">
    <property type="entry name" value="THREONINE-TRNA LIGASE"/>
    <property type="match status" value="1"/>
</dbReference>
<dbReference type="Pfam" id="PF00587">
    <property type="entry name" value="tRNA-synt_2b"/>
    <property type="match status" value="1"/>
</dbReference>
<keyword evidence="4" id="KW-0479">Metal-binding</keyword>
<dbReference type="Pfam" id="PF03129">
    <property type="entry name" value="HGTP_anticodon"/>
    <property type="match status" value="1"/>
</dbReference>
<dbReference type="AlphaFoldDB" id="M4EQD8"/>
<evidence type="ECO:0000256" key="6">
    <source>
        <dbReference type="ARBA" id="ARBA00022833"/>
    </source>
</evidence>
<proteinExistence type="inferred from homology"/>
<dbReference type="GO" id="GO:0046872">
    <property type="term" value="F:metal ion binding"/>
    <property type="evidence" value="ECO:0007669"/>
    <property type="project" value="UniProtKB-KW"/>
</dbReference>
<dbReference type="GO" id="GO:0006435">
    <property type="term" value="P:threonyl-tRNA aminoacylation"/>
    <property type="evidence" value="ECO:0007669"/>
    <property type="project" value="InterPro"/>
</dbReference>
<dbReference type="Gene3D" id="3.30.930.10">
    <property type="entry name" value="Bira Bifunctional Protein, Domain 2"/>
    <property type="match status" value="2"/>
</dbReference>
<evidence type="ECO:0000256" key="3">
    <source>
        <dbReference type="ARBA" id="ARBA00022598"/>
    </source>
</evidence>
<dbReference type="Gramene" id="Bra031009.1">
    <property type="protein sequence ID" value="Bra031009.1-P"/>
    <property type="gene ID" value="Bra031009"/>
</dbReference>
<keyword evidence="14" id="KW-1185">Reference proteome</keyword>
<evidence type="ECO:0000256" key="9">
    <source>
        <dbReference type="ARBA" id="ARBA00023146"/>
    </source>
</evidence>
<dbReference type="Gene3D" id="3.40.50.800">
    <property type="entry name" value="Anticodon-binding domain"/>
    <property type="match status" value="1"/>
</dbReference>
<sequence>MADNHPEDEPSLSVVIQNTSSVKQDDLFLCHKMSPGSCFLLPHGTRVYNKLIEFIKKEYWKRGYEEVISPNIYNMKLWETSKDAASYKENLFTFDIDKQEFGLKSINGPGHCLMFEHRVRSYRELPIRLAEFGVLHLNEASEALSGLTHTRRFQQDDAHIFCTKEQVKKEVKDVLDFVDYVYTKFGFTYQLKLLTLDFQLPDHFKLRYSPSDEEKKENVMIHSKVLGTEDKEKGVRPVMIHRTVLGSFERMLAILLNHYKGKWPFWISPRQVIVCSSSNNENHRSYAEEVRRQIHEAGYHVDVDTTDRNISEKVGEAEIAQYNYILVVGDEEVATRQVTALLRDSSCSDRSKVPMMSVDALLDVFKLRIVKFL</sequence>
<evidence type="ECO:0000256" key="4">
    <source>
        <dbReference type="ARBA" id="ARBA00022723"/>
    </source>
</evidence>
<dbReference type="GO" id="GO:0005524">
    <property type="term" value="F:ATP binding"/>
    <property type="evidence" value="ECO:0007669"/>
    <property type="project" value="UniProtKB-KW"/>
</dbReference>
<dbReference type="SUPFAM" id="SSF52954">
    <property type="entry name" value="Class II aaRS ABD-related"/>
    <property type="match status" value="1"/>
</dbReference>
<keyword evidence="7" id="KW-0067">ATP-binding</keyword>
<dbReference type="PRINTS" id="PR01047">
    <property type="entry name" value="TRNASYNTHTHR"/>
</dbReference>
<keyword evidence="9" id="KW-0030">Aminoacyl-tRNA synthetase</keyword>
<evidence type="ECO:0000256" key="11">
    <source>
        <dbReference type="ARBA" id="ARBA00049515"/>
    </source>
</evidence>
<dbReference type="HOGENOM" id="CLU_008554_2_1_1"/>
<dbReference type="InterPro" id="IPR006195">
    <property type="entry name" value="aa-tRNA-synth_II"/>
</dbReference>
<dbReference type="EnsemblPlants" id="Bra031009.1">
    <property type="protein sequence ID" value="Bra031009.1-P"/>
    <property type="gene ID" value="Bra031009"/>
</dbReference>
<reference evidence="13" key="3">
    <citation type="submission" date="2023-03" db="UniProtKB">
        <authorList>
            <consortium name="EnsemblPlants"/>
        </authorList>
    </citation>
    <scope>IDENTIFICATION</scope>
    <source>
        <strain evidence="13">cv. Chiifu-401-42</strain>
    </source>
</reference>
<dbReference type="PANTHER" id="PTHR11451:SF46">
    <property type="entry name" value="THREONINE--TRNA LIGASE"/>
    <property type="match status" value="1"/>
</dbReference>
<dbReference type="FunFam" id="3.30.930.10:FF:000002">
    <property type="entry name" value="Threonine--tRNA ligase"/>
    <property type="match status" value="1"/>
</dbReference>
<keyword evidence="5" id="KW-0547">Nucleotide-binding</keyword>
<keyword evidence="6" id="KW-0862">Zinc</keyword>
<dbReference type="Proteomes" id="UP000011750">
    <property type="component" value="Chromosome A09"/>
</dbReference>